<evidence type="ECO:0000313" key="12">
    <source>
        <dbReference type="Proteomes" id="UP000516480"/>
    </source>
</evidence>
<dbReference type="SUPFAM" id="SSF53474">
    <property type="entry name" value="alpha/beta-Hydrolases"/>
    <property type="match status" value="1"/>
</dbReference>
<dbReference type="EMBL" id="LT160029">
    <property type="protein sequence ID" value="CXI44757.1"/>
    <property type="molecule type" value="Genomic_DNA"/>
</dbReference>
<evidence type="ECO:0000313" key="6">
    <source>
        <dbReference type="EMBL" id="SCO60472.1"/>
    </source>
</evidence>
<evidence type="ECO:0000313" key="9">
    <source>
        <dbReference type="Proteomes" id="UP000219860"/>
    </source>
</evidence>
<evidence type="ECO:0000259" key="2">
    <source>
        <dbReference type="Pfam" id="PF05057"/>
    </source>
</evidence>
<dbReference type="OrthoDB" id="273452at2759"/>
<evidence type="ECO:0000313" key="7">
    <source>
        <dbReference type="EMBL" id="SCO62255.1"/>
    </source>
</evidence>
<gene>
    <name evidence="3" type="ORF">PBK173_000212200</name>
    <name evidence="5" type="ORF">PBNK65E_000204300</name>
    <name evidence="4" type="ORF">PBNK65NY_000203500</name>
    <name evidence="7" type="ORF">PBSP11A_000203400</name>
    <name evidence="6" type="ORF">PBSP11RLL_000203200</name>
</gene>
<dbReference type="Proteomes" id="UP000219974">
    <property type="component" value="Chromosome 9"/>
</dbReference>
<evidence type="ECO:0000313" key="11">
    <source>
        <dbReference type="Proteomes" id="UP000220214"/>
    </source>
</evidence>
<feature type="region of interest" description="Disordered" evidence="1">
    <location>
        <begin position="1054"/>
        <end position="1116"/>
    </location>
</feature>
<dbReference type="EMBL" id="LT614635">
    <property type="protein sequence ID" value="SCN25518.1"/>
    <property type="molecule type" value="Genomic_DNA"/>
</dbReference>
<dbReference type="EMBL" id="LT608273">
    <property type="protein sequence ID" value="SCO60472.1"/>
    <property type="molecule type" value="Genomic_DNA"/>
</dbReference>
<dbReference type="Pfam" id="PF05057">
    <property type="entry name" value="DUF676"/>
    <property type="match status" value="1"/>
</dbReference>
<feature type="compositionally biased region" description="Basic and acidic residues" evidence="1">
    <location>
        <begin position="1073"/>
        <end position="1082"/>
    </location>
</feature>
<feature type="region of interest" description="Disordered" evidence="1">
    <location>
        <begin position="1297"/>
        <end position="1322"/>
    </location>
</feature>
<name>A0A122I981_PLABE</name>
<dbReference type="EMBL" id="LT608145">
    <property type="protein sequence ID" value="SCM22549.1"/>
    <property type="molecule type" value="Genomic_DNA"/>
</dbReference>
<dbReference type="InterPro" id="IPR029058">
    <property type="entry name" value="AB_hydrolase_fold"/>
</dbReference>
<feature type="domain" description="DUF676" evidence="2">
    <location>
        <begin position="590"/>
        <end position="766"/>
    </location>
</feature>
<dbReference type="InterPro" id="IPR044294">
    <property type="entry name" value="Lipase-like"/>
</dbReference>
<feature type="compositionally biased region" description="Low complexity" evidence="1">
    <location>
        <begin position="1097"/>
        <end position="1111"/>
    </location>
</feature>
<evidence type="ECO:0000313" key="8">
    <source>
        <dbReference type="Proteomes" id="UP000069549"/>
    </source>
</evidence>
<dbReference type="VEuPathDB" id="PlasmoDB:PBANKA_0931900"/>
<evidence type="ECO:0000313" key="10">
    <source>
        <dbReference type="Proteomes" id="UP000219974"/>
    </source>
</evidence>
<dbReference type="EMBL" id="LT608257">
    <property type="protein sequence ID" value="SCO62255.1"/>
    <property type="molecule type" value="Genomic_DNA"/>
</dbReference>
<dbReference type="InterPro" id="IPR007751">
    <property type="entry name" value="DUF676_lipase-like"/>
</dbReference>
<dbReference type="Proteomes" id="UP000516480">
    <property type="component" value="Chromosome 9"/>
</dbReference>
<dbReference type="Proteomes" id="UP000069549">
    <property type="component" value="Chromosome 9"/>
</dbReference>
<reference evidence="3 8" key="1">
    <citation type="submission" date="2016-02" db="EMBL/GenBank/DDBJ databases">
        <authorList>
            <consortium name="Pathogen Informatics"/>
        </authorList>
    </citation>
    <scope>NUCLEOTIDE SEQUENCE [LARGE SCALE GENOMIC DNA]</scope>
    <source>
        <strain evidence="3 8">K173</strain>
        <strain evidence="4 12">NK65 ny</strain>
        <strain evidence="5 11">NK65e</strain>
        <strain evidence="7 9">SP11 Antwerpcl1</strain>
        <strain evidence="6 10">SP11 RLL</strain>
    </source>
</reference>
<dbReference type="OMA" id="HIGVHEN"/>
<sequence>MKEKYKNYRSESIFLRDGNLFGIHDTINDEKEAEKCAFFFNNNKNIFTNLFTNYNDNTSMIDLLNRGIKNDNSVLNLSKLKKYKNKKNTPNNNIEDNLNSLKNDEPFVKKEWINNFCWACSLNLLDEILEKEIYKKKKIGYVYDLINDENSYFDTSTFISVPYEFARFMLSQSESNVLQNIKINNTIKEEKYLFKKLCKNRKNNNKSNINKYKPCDDISSSDFSSIGYSSNTDKSNKDINDGNMHNYYGNYLHIREKLFNYHNSNNKKKYLYNDDDLFYNKKNLKNFKKCCDENLLNKEQRVNRVHNITKNKELYNKNRQKKGKHNILYDKMSNSNDSKHEYRQIYKRTNLDNANVCEYKNCTKSILLSHIRNVKSDMLKMGNKKMHKNKDFNWNHNTIFKTINIKQLNEKIPINDFQYYLSDIEENNSYKYLQCNKRITKRSKSICSILRTNNDNNNSTQNGTEYLEGNEKTIDTDIFDSENYFNNPTDRNIYSEEIDEDMIDKEENDIKNNYNKRIYYKYKNNLNYIKEFYYIAETKKKKTFPLCLYNNIKLIDDVKQCSKCYCFFNKTACHCIECKKKYNMKILTPHYFIFQHGLTASVWDFQNIINPLLKKYPPIFLYVAYSNQGHTFEGVDVGTERICAELKFLFRTINNDNINISMVGHSLGGVLNRYNLTNLYRKKILKKKKLINFVTFACPHIGVHENIPFVRTISSYLGAHTVDDLNNKTSALLKISNLESINILKKFENIIFYGNTHSDWLVGIRTSLVLPYTLFNNELILYIMNKAKNLLDVPINIFSIVHLYMREKKLLFFNFYQNVNNPNYLLNKRKNQNQFLYKMLQTIISSTKLLAYHRPPKKLSIYMDDYEKKKNNNNNKTIKSIPASYSNSLFNKSVHENKTKSSTKENNNNKTSYNIDNSIELIQFNYNKKKDKNENSSIEKDTSLSSIKSTSLENVFSYNNNKENNFINMKKNKNNIDNSYTHSENEEDYIIHDFYKNHINMPNNSENMEDGELTNEQAKEAGLNSYKTISKTTNCNYMEEPEKRELLNNDLNKDMDYRNSENQNISYSNNINDKIDNKKNEESYSINEPKNSDNIEDNNNNCENNENNNSEADNKKKEKMKNYKYFEKLFFQCLKEKIMYDIKTLDSNLKKEKEQIGKKSKTGKMFLQNTINIIKNYNFLNYPKGNDNTNSSSNNNILDMCDEIKPFKNSTNFEYNNISINESQSDKLNSDNKTIFEKNNKSIDPIYISNNNHIEEYNYISEFFHTSSDDNCEENENIPNIIFNKYIPPNVAENNKAHKTELNNGGNSEGPHRNTEWNNNNDNANKIIKKKTKKNNLLKGITKNDKKKYKQILYHIYSISNDELIENFYKNPELIYYEVLFYCLNELPIQRYCISMPLYSNAHVQIIAHPRICSEESTIIKHFIEHLIV</sequence>
<proteinExistence type="predicted"/>
<dbReference type="PANTHER" id="PTHR12482:SF62">
    <property type="entry name" value="LIPASE ROG1-RELATED"/>
    <property type="match status" value="1"/>
</dbReference>
<dbReference type="Gene3D" id="3.40.50.1820">
    <property type="entry name" value="alpha/beta hydrolase"/>
    <property type="match status" value="1"/>
</dbReference>
<dbReference type="Proteomes" id="UP000220214">
    <property type="component" value="Chromosome 9"/>
</dbReference>
<accession>A0A122I981</accession>
<organism evidence="3 8">
    <name type="scientific">Plasmodium berghei</name>
    <dbReference type="NCBI Taxonomy" id="5821"/>
    <lineage>
        <taxon>Eukaryota</taxon>
        <taxon>Sar</taxon>
        <taxon>Alveolata</taxon>
        <taxon>Apicomplexa</taxon>
        <taxon>Aconoidasida</taxon>
        <taxon>Haemosporida</taxon>
        <taxon>Plasmodiidae</taxon>
        <taxon>Plasmodium</taxon>
        <taxon>Plasmodium (Vinckeia)</taxon>
    </lineage>
</organism>
<protein>
    <submittedName>
        <fullName evidence="3">Serine esterase, putative</fullName>
    </submittedName>
</protein>
<evidence type="ECO:0000313" key="4">
    <source>
        <dbReference type="EMBL" id="SCM22549.1"/>
    </source>
</evidence>
<evidence type="ECO:0000313" key="5">
    <source>
        <dbReference type="EMBL" id="SCN25518.1"/>
    </source>
</evidence>
<evidence type="ECO:0000256" key="1">
    <source>
        <dbReference type="SAM" id="MobiDB-lite"/>
    </source>
</evidence>
<dbReference type="Proteomes" id="UP000219860">
    <property type="component" value="Chromosome 9"/>
</dbReference>
<evidence type="ECO:0000313" key="3">
    <source>
        <dbReference type="EMBL" id="CXI44757.1"/>
    </source>
</evidence>
<dbReference type="PANTHER" id="PTHR12482">
    <property type="entry name" value="LIPASE ROG1-RELATED-RELATED"/>
    <property type="match status" value="1"/>
</dbReference>